<evidence type="ECO:0000256" key="4">
    <source>
        <dbReference type="ARBA" id="ARBA00022801"/>
    </source>
</evidence>
<comment type="pathway">
    <text evidence="1 10">Amino-acid biosynthesis; L-histidine biosynthesis; L-histidine from 5-phospho-alpha-D-ribose 1-diphosphate: step 5/9.</text>
</comment>
<dbReference type="GO" id="GO:0004359">
    <property type="term" value="F:glutaminase activity"/>
    <property type="evidence" value="ECO:0007669"/>
    <property type="project" value="UniProtKB-EC"/>
</dbReference>
<keyword evidence="6 10" id="KW-0368">Histidine biosynthesis</keyword>
<dbReference type="Pfam" id="PF00117">
    <property type="entry name" value="GATase"/>
    <property type="match status" value="1"/>
</dbReference>
<dbReference type="InterPro" id="IPR017926">
    <property type="entry name" value="GATASE"/>
</dbReference>
<keyword evidence="10" id="KW-0963">Cytoplasm</keyword>
<comment type="catalytic activity">
    <reaction evidence="8 10">
        <text>5-[(5-phospho-1-deoxy-D-ribulos-1-ylimino)methylamino]-1-(5-phospho-beta-D-ribosyl)imidazole-4-carboxamide + L-glutamine = D-erythro-1-(imidazol-4-yl)glycerol 3-phosphate + 5-amino-1-(5-phospho-beta-D-ribosyl)imidazole-4-carboxamide + L-glutamate + H(+)</text>
        <dbReference type="Rhea" id="RHEA:24793"/>
        <dbReference type="ChEBI" id="CHEBI:15378"/>
        <dbReference type="ChEBI" id="CHEBI:29985"/>
        <dbReference type="ChEBI" id="CHEBI:58278"/>
        <dbReference type="ChEBI" id="CHEBI:58359"/>
        <dbReference type="ChEBI" id="CHEBI:58475"/>
        <dbReference type="ChEBI" id="CHEBI:58525"/>
        <dbReference type="EC" id="4.3.2.10"/>
    </reaction>
</comment>
<dbReference type="EC" id="4.3.2.10" evidence="10"/>
<dbReference type="HAMAP" id="MF_00278">
    <property type="entry name" value="HisH"/>
    <property type="match status" value="1"/>
</dbReference>
<keyword evidence="4 10" id="KW-0378">Hydrolase</keyword>
<dbReference type="InterPro" id="IPR029062">
    <property type="entry name" value="Class_I_gatase-like"/>
</dbReference>
<dbReference type="PIRSF" id="PIRSF000495">
    <property type="entry name" value="Amidotransf_hisH"/>
    <property type="match status" value="1"/>
</dbReference>
<feature type="active site" evidence="10 11">
    <location>
        <position position="190"/>
    </location>
</feature>
<evidence type="ECO:0000313" key="14">
    <source>
        <dbReference type="Proteomes" id="UP000247763"/>
    </source>
</evidence>
<evidence type="ECO:0000256" key="1">
    <source>
        <dbReference type="ARBA" id="ARBA00005091"/>
    </source>
</evidence>
<accession>A0A2Z3HUQ5</accession>
<dbReference type="Gene3D" id="3.40.50.880">
    <property type="match status" value="1"/>
</dbReference>
<proteinExistence type="inferred from homology"/>
<dbReference type="PANTHER" id="PTHR42701:SF1">
    <property type="entry name" value="IMIDAZOLE GLYCEROL PHOSPHATE SYNTHASE SUBUNIT HISH"/>
    <property type="match status" value="1"/>
</dbReference>
<evidence type="ECO:0000256" key="6">
    <source>
        <dbReference type="ARBA" id="ARBA00023102"/>
    </source>
</evidence>
<sequence>MSRLALIDYGSGNLRSAEKALVRAAGGQVEVRVTHAPEEVLAADRIVLPGVGAFAACRAALDARPGLGEALDEAVRVRGRPFLGICVGMQLMASRGLEFGVTPGLGWIPGEVRRLQPTDPSAKVPHMGWNDLIDPHGPGLIAGIGASPMYFTHSFAFWPDDTADVAAEADHGGRFPAAVVRGNMAGVQFHPEKSQSAGISLLSRFLEWRP</sequence>
<comment type="function">
    <text evidence="10">IGPS catalyzes the conversion of PRFAR and glutamine to IGP, AICAR and glutamate. The HisH subunit catalyzes the hydrolysis of glutamine to glutamate and ammonia as part of the synthesis of IGP and AICAR. The resulting ammonia molecule is channeled to the active site of HisF.</text>
</comment>
<feature type="active site" evidence="10 11">
    <location>
        <position position="192"/>
    </location>
</feature>
<dbReference type="EC" id="3.5.1.2" evidence="10"/>
<dbReference type="RefSeq" id="WP_110451151.1">
    <property type="nucleotide sequence ID" value="NZ_CP029479.1"/>
</dbReference>
<protein>
    <recommendedName>
        <fullName evidence="10">Imidazole glycerol phosphate synthase subunit HisH</fullName>
        <ecNumber evidence="10">4.3.2.10</ecNumber>
    </recommendedName>
    <alternativeName>
        <fullName evidence="10">IGP synthase glutaminase subunit</fullName>
        <ecNumber evidence="10">3.5.1.2</ecNumber>
    </alternativeName>
    <alternativeName>
        <fullName evidence="10">IGP synthase subunit HisH</fullName>
    </alternativeName>
    <alternativeName>
        <fullName evidence="10">ImGP synthase subunit HisH</fullName>
        <shortName evidence="10">IGPS subunit HisH</shortName>
    </alternativeName>
</protein>
<evidence type="ECO:0000256" key="5">
    <source>
        <dbReference type="ARBA" id="ARBA00022962"/>
    </source>
</evidence>
<comment type="catalytic activity">
    <reaction evidence="9 10">
        <text>L-glutamine + H2O = L-glutamate + NH4(+)</text>
        <dbReference type="Rhea" id="RHEA:15889"/>
        <dbReference type="ChEBI" id="CHEBI:15377"/>
        <dbReference type="ChEBI" id="CHEBI:28938"/>
        <dbReference type="ChEBI" id="CHEBI:29985"/>
        <dbReference type="ChEBI" id="CHEBI:58359"/>
        <dbReference type="EC" id="3.5.1.2"/>
    </reaction>
</comment>
<dbReference type="UniPathway" id="UPA00031">
    <property type="reaction ID" value="UER00010"/>
</dbReference>
<feature type="domain" description="Glutamine amidotransferase" evidence="12">
    <location>
        <begin position="6"/>
        <end position="205"/>
    </location>
</feature>
<dbReference type="GO" id="GO:0016829">
    <property type="term" value="F:lyase activity"/>
    <property type="evidence" value="ECO:0007669"/>
    <property type="project" value="UniProtKB-KW"/>
</dbReference>
<dbReference type="PROSITE" id="PS51273">
    <property type="entry name" value="GATASE_TYPE_1"/>
    <property type="match status" value="1"/>
</dbReference>
<dbReference type="GO" id="GO:0005737">
    <property type="term" value="C:cytoplasm"/>
    <property type="evidence" value="ECO:0007669"/>
    <property type="project" value="UniProtKB-SubCell"/>
</dbReference>
<evidence type="ECO:0000256" key="9">
    <source>
        <dbReference type="ARBA" id="ARBA00049534"/>
    </source>
</evidence>
<dbReference type="CDD" id="cd01748">
    <property type="entry name" value="GATase1_IGP_Synthase"/>
    <property type="match status" value="1"/>
</dbReference>
<dbReference type="OrthoDB" id="9807137at2"/>
<dbReference type="GO" id="GO:0000105">
    <property type="term" value="P:L-histidine biosynthetic process"/>
    <property type="evidence" value="ECO:0007669"/>
    <property type="project" value="UniProtKB-UniRule"/>
</dbReference>
<evidence type="ECO:0000256" key="8">
    <source>
        <dbReference type="ARBA" id="ARBA00047838"/>
    </source>
</evidence>
<evidence type="ECO:0000313" key="13">
    <source>
        <dbReference type="EMBL" id="AWM78585.1"/>
    </source>
</evidence>
<dbReference type="Proteomes" id="UP000247763">
    <property type="component" value="Chromosome"/>
</dbReference>
<dbReference type="KEGG" id="phb:HYN04_12960"/>
<reference evidence="14" key="1">
    <citation type="submission" date="2018-05" db="EMBL/GenBank/DDBJ databases">
        <title>Genome sequencing of Phenylobacterium sp. HYN0004.</title>
        <authorList>
            <person name="Yi H."/>
            <person name="Baek C."/>
        </authorList>
    </citation>
    <scope>NUCLEOTIDE SEQUENCE [LARGE SCALE GENOMIC DNA]</scope>
    <source>
        <strain evidence="14">HYN0004</strain>
    </source>
</reference>
<dbReference type="InterPro" id="IPR010139">
    <property type="entry name" value="Imidazole-glycPsynth_HisH"/>
</dbReference>
<dbReference type="SUPFAM" id="SSF52317">
    <property type="entry name" value="Class I glutamine amidotransferase-like"/>
    <property type="match status" value="1"/>
</dbReference>
<gene>
    <name evidence="10" type="primary">hisH</name>
    <name evidence="13" type="ORF">HYN04_12960</name>
</gene>
<feature type="active site" description="Nucleophile" evidence="10 11">
    <location>
        <position position="86"/>
    </location>
</feature>
<keyword evidence="7 10" id="KW-0456">Lyase</keyword>
<dbReference type="EMBL" id="CP029479">
    <property type="protein sequence ID" value="AWM78585.1"/>
    <property type="molecule type" value="Genomic_DNA"/>
</dbReference>
<evidence type="ECO:0000256" key="2">
    <source>
        <dbReference type="ARBA" id="ARBA00011152"/>
    </source>
</evidence>
<keyword evidence="5 10" id="KW-0315">Glutamine amidotransferase</keyword>
<keyword evidence="14" id="KW-1185">Reference proteome</keyword>
<comment type="subcellular location">
    <subcellularLocation>
        <location evidence="10">Cytoplasm</location>
    </subcellularLocation>
</comment>
<evidence type="ECO:0000256" key="10">
    <source>
        <dbReference type="HAMAP-Rule" id="MF_00278"/>
    </source>
</evidence>
<keyword evidence="3 10" id="KW-0028">Amino-acid biosynthesis</keyword>
<organism evidence="13 14">
    <name type="scientific">Phenylobacterium parvum</name>
    <dbReference type="NCBI Taxonomy" id="2201350"/>
    <lineage>
        <taxon>Bacteria</taxon>
        <taxon>Pseudomonadati</taxon>
        <taxon>Pseudomonadota</taxon>
        <taxon>Alphaproteobacteria</taxon>
        <taxon>Caulobacterales</taxon>
        <taxon>Caulobacteraceae</taxon>
        <taxon>Phenylobacterium</taxon>
    </lineage>
</organism>
<dbReference type="PANTHER" id="PTHR42701">
    <property type="entry name" value="IMIDAZOLE GLYCEROL PHOSPHATE SYNTHASE SUBUNIT HISH"/>
    <property type="match status" value="1"/>
</dbReference>
<evidence type="ECO:0000256" key="7">
    <source>
        <dbReference type="ARBA" id="ARBA00023239"/>
    </source>
</evidence>
<dbReference type="NCBIfam" id="TIGR01855">
    <property type="entry name" value="IMP_synth_hisH"/>
    <property type="match status" value="1"/>
</dbReference>
<evidence type="ECO:0000259" key="12">
    <source>
        <dbReference type="Pfam" id="PF00117"/>
    </source>
</evidence>
<dbReference type="AlphaFoldDB" id="A0A2Z3HUQ5"/>
<evidence type="ECO:0000256" key="11">
    <source>
        <dbReference type="PIRSR" id="PIRSR000495-1"/>
    </source>
</evidence>
<name>A0A2Z3HUQ5_9CAUL</name>
<evidence type="ECO:0000256" key="3">
    <source>
        <dbReference type="ARBA" id="ARBA00022605"/>
    </source>
</evidence>
<dbReference type="GO" id="GO:0000107">
    <property type="term" value="F:imidazoleglycerol-phosphate synthase activity"/>
    <property type="evidence" value="ECO:0007669"/>
    <property type="project" value="UniProtKB-UniRule"/>
</dbReference>
<comment type="subunit">
    <text evidence="2 10">Heterodimer of HisH and HisF.</text>
</comment>